<name>A0A919L0U5_9ACTN</name>
<dbReference type="InterPro" id="IPR029063">
    <property type="entry name" value="SAM-dependent_MTases_sf"/>
</dbReference>
<dbReference type="EMBL" id="BNBO01000041">
    <property type="protein sequence ID" value="GHH79314.1"/>
    <property type="molecule type" value="Genomic_DNA"/>
</dbReference>
<reference evidence="2" key="1">
    <citation type="journal article" date="2014" name="Int. J. Syst. Evol. Microbiol.">
        <title>Complete genome sequence of Corynebacterium casei LMG S-19264T (=DSM 44701T), isolated from a smear-ripened cheese.</title>
        <authorList>
            <consortium name="US DOE Joint Genome Institute (JGI-PGF)"/>
            <person name="Walter F."/>
            <person name="Albersmeier A."/>
            <person name="Kalinowski J."/>
            <person name="Ruckert C."/>
        </authorList>
    </citation>
    <scope>NUCLEOTIDE SEQUENCE</scope>
    <source>
        <strain evidence="2">JCM 4646</strain>
    </source>
</reference>
<evidence type="ECO:0000313" key="2">
    <source>
        <dbReference type="EMBL" id="GHH79314.1"/>
    </source>
</evidence>
<dbReference type="RefSeq" id="WP_190213791.1">
    <property type="nucleotide sequence ID" value="NZ_BNBO01000041.1"/>
</dbReference>
<dbReference type="Pfam" id="PF08241">
    <property type="entry name" value="Methyltransf_11"/>
    <property type="match status" value="1"/>
</dbReference>
<dbReference type="SUPFAM" id="SSF53335">
    <property type="entry name" value="S-adenosyl-L-methionine-dependent methyltransferases"/>
    <property type="match status" value="1"/>
</dbReference>
<reference evidence="2" key="2">
    <citation type="submission" date="2020-09" db="EMBL/GenBank/DDBJ databases">
        <authorList>
            <person name="Sun Q."/>
            <person name="Ohkuma M."/>
        </authorList>
    </citation>
    <scope>NUCLEOTIDE SEQUENCE</scope>
    <source>
        <strain evidence="2">JCM 4646</strain>
    </source>
</reference>
<sequence>MTRTPDAAAIAAAIATATGTGTATGTAGAALPHPVPHLSSSPQRLSGAAEVARYNWPLYAAGSLTAAVGLALSRRLTGTPAVVARIGALAATGLLASSTLATWCVYDRSELRSLDWLPDLLPDGPGDHLIVSTGLDEASLPFAARWPGGRQLTADLYDPDRMTEGSIRRARRKVAPAPGTLPGRPDALPVDGADLDTVVCLFSAHELRRPVDRAALFGECVRVLRPGGTLLLVEHLRDTANAAVYGPGAWHFQTRRTWLDHAVGAGLRPAGERRIAGLVTAFAFRRSAG</sequence>
<evidence type="ECO:0000313" key="3">
    <source>
        <dbReference type="Proteomes" id="UP000617734"/>
    </source>
</evidence>
<organism evidence="2 3">
    <name type="scientific">Kitasatospora indigofera</name>
    <dbReference type="NCBI Taxonomy" id="67307"/>
    <lineage>
        <taxon>Bacteria</taxon>
        <taxon>Bacillati</taxon>
        <taxon>Actinomycetota</taxon>
        <taxon>Actinomycetes</taxon>
        <taxon>Kitasatosporales</taxon>
        <taxon>Streptomycetaceae</taxon>
        <taxon>Kitasatospora</taxon>
    </lineage>
</organism>
<keyword evidence="3" id="KW-1185">Reference proteome</keyword>
<dbReference type="AlphaFoldDB" id="A0A919L0U5"/>
<accession>A0A919L0U5</accession>
<dbReference type="Proteomes" id="UP000617734">
    <property type="component" value="Unassembled WGS sequence"/>
</dbReference>
<dbReference type="GO" id="GO:0008757">
    <property type="term" value="F:S-adenosylmethionine-dependent methyltransferase activity"/>
    <property type="evidence" value="ECO:0007669"/>
    <property type="project" value="InterPro"/>
</dbReference>
<feature type="domain" description="Methyltransferase type 11" evidence="1">
    <location>
        <begin position="164"/>
        <end position="231"/>
    </location>
</feature>
<gene>
    <name evidence="2" type="ORF">GCM10018781_57070</name>
</gene>
<dbReference type="Gene3D" id="3.40.50.150">
    <property type="entry name" value="Vaccinia Virus protein VP39"/>
    <property type="match status" value="1"/>
</dbReference>
<evidence type="ECO:0000259" key="1">
    <source>
        <dbReference type="Pfam" id="PF08241"/>
    </source>
</evidence>
<dbReference type="GeneID" id="95356052"/>
<comment type="caution">
    <text evidence="2">The sequence shown here is derived from an EMBL/GenBank/DDBJ whole genome shotgun (WGS) entry which is preliminary data.</text>
</comment>
<protein>
    <recommendedName>
        <fullName evidence="1">Methyltransferase type 11 domain-containing protein</fullName>
    </recommendedName>
</protein>
<proteinExistence type="predicted"/>
<dbReference type="InterPro" id="IPR013216">
    <property type="entry name" value="Methyltransf_11"/>
</dbReference>